<comment type="caution">
    <text evidence="3">The sequence shown here is derived from an EMBL/GenBank/DDBJ whole genome shotgun (WGS) entry which is preliminary data.</text>
</comment>
<feature type="compositionally biased region" description="Polar residues" evidence="2">
    <location>
        <begin position="8"/>
        <end position="18"/>
    </location>
</feature>
<organism evidence="3 4">
    <name type="scientific">Tanacetum coccineum</name>
    <dbReference type="NCBI Taxonomy" id="301880"/>
    <lineage>
        <taxon>Eukaryota</taxon>
        <taxon>Viridiplantae</taxon>
        <taxon>Streptophyta</taxon>
        <taxon>Embryophyta</taxon>
        <taxon>Tracheophyta</taxon>
        <taxon>Spermatophyta</taxon>
        <taxon>Magnoliopsida</taxon>
        <taxon>eudicotyledons</taxon>
        <taxon>Gunneridae</taxon>
        <taxon>Pentapetalae</taxon>
        <taxon>asterids</taxon>
        <taxon>campanulids</taxon>
        <taxon>Asterales</taxon>
        <taxon>Asteraceae</taxon>
        <taxon>Asteroideae</taxon>
        <taxon>Anthemideae</taxon>
        <taxon>Anthemidinae</taxon>
        <taxon>Tanacetum</taxon>
    </lineage>
</organism>
<keyword evidence="1" id="KW-0175">Coiled coil</keyword>
<evidence type="ECO:0000313" key="4">
    <source>
        <dbReference type="Proteomes" id="UP001151760"/>
    </source>
</evidence>
<feature type="region of interest" description="Disordered" evidence="2">
    <location>
        <begin position="368"/>
        <end position="394"/>
    </location>
</feature>
<feature type="region of interest" description="Disordered" evidence="2">
    <location>
        <begin position="1"/>
        <end position="67"/>
    </location>
</feature>
<dbReference type="Proteomes" id="UP001151760">
    <property type="component" value="Unassembled WGS sequence"/>
</dbReference>
<feature type="compositionally biased region" description="Polar residues" evidence="2">
    <location>
        <begin position="51"/>
        <end position="63"/>
    </location>
</feature>
<reference evidence="3" key="2">
    <citation type="submission" date="2022-01" db="EMBL/GenBank/DDBJ databases">
        <authorList>
            <person name="Yamashiro T."/>
            <person name="Shiraishi A."/>
            <person name="Satake H."/>
            <person name="Nakayama K."/>
        </authorList>
    </citation>
    <scope>NUCLEOTIDE SEQUENCE</scope>
</reference>
<name>A0ABQ4YRG1_9ASTR</name>
<evidence type="ECO:0000256" key="1">
    <source>
        <dbReference type="SAM" id="Coils"/>
    </source>
</evidence>
<feature type="compositionally biased region" description="Low complexity" evidence="2">
    <location>
        <begin position="253"/>
        <end position="263"/>
    </location>
</feature>
<feature type="coiled-coil region" evidence="1">
    <location>
        <begin position="85"/>
        <end position="112"/>
    </location>
</feature>
<reference evidence="3" key="1">
    <citation type="journal article" date="2022" name="Int. J. Mol. Sci.">
        <title>Draft Genome of Tanacetum Coccineum: Genomic Comparison of Closely Related Tanacetum-Family Plants.</title>
        <authorList>
            <person name="Yamashiro T."/>
            <person name="Shiraishi A."/>
            <person name="Nakayama K."/>
            <person name="Satake H."/>
        </authorList>
    </citation>
    <scope>NUCLEOTIDE SEQUENCE</scope>
</reference>
<gene>
    <name evidence="3" type="ORF">Tco_0730001</name>
</gene>
<feature type="region of interest" description="Disordered" evidence="2">
    <location>
        <begin position="243"/>
        <end position="284"/>
    </location>
</feature>
<sequence>MGEDSAAPTDSHSTPIITQPSSSNPQKKQSRRKQRKDSSPTEPIPDEATNEESISTPSCNPPQSGEDRLQLIELMNLCTKLHKQVLDLEEAKTAQAKEIASLKKRVKQLEKRKKSRPSRLKRLRKGRKIADLDADEEVTLIDETQERNDEEMLFDVQDDLQGEEVVAEKEVTKKEVSASDPVTAAGEVVTTANVEVTTASAPTITIDELTLAQTLIEIKAAKPKAVTTAATTTTRPKARGVVVQEPSEFKTTSSPSQASQLPQAKDKGKEIMVEPKKPLKKKDQIAIDEEVARNLEAQLQAELEEEERHSRLKEEEANIALLESRDNTQAMMDMAQQMQTEEQEQLSIEEKSKLFVELLEKRKKHFAALRAQEKRSKPPTKAQKRNTMSTYLKK</sequence>
<proteinExistence type="predicted"/>
<dbReference type="EMBL" id="BQNB010010648">
    <property type="protein sequence ID" value="GJS80120.1"/>
    <property type="molecule type" value="Genomic_DNA"/>
</dbReference>
<feature type="coiled-coil region" evidence="1">
    <location>
        <begin position="285"/>
        <end position="316"/>
    </location>
</feature>
<evidence type="ECO:0000313" key="3">
    <source>
        <dbReference type="EMBL" id="GJS80120.1"/>
    </source>
</evidence>
<keyword evidence="4" id="KW-1185">Reference proteome</keyword>
<feature type="compositionally biased region" description="Basic and acidic residues" evidence="2">
    <location>
        <begin position="264"/>
        <end position="284"/>
    </location>
</feature>
<feature type="compositionally biased region" description="Polar residues" evidence="2">
    <location>
        <begin position="385"/>
        <end position="394"/>
    </location>
</feature>
<accession>A0ABQ4YRG1</accession>
<protein>
    <submittedName>
        <fullName evidence="3">Uncharacterized protein</fullName>
    </submittedName>
</protein>
<evidence type="ECO:0000256" key="2">
    <source>
        <dbReference type="SAM" id="MobiDB-lite"/>
    </source>
</evidence>